<evidence type="ECO:0000313" key="2">
    <source>
        <dbReference type="EMBL" id="JAD46529.1"/>
    </source>
</evidence>
<feature type="signal peptide" evidence="1">
    <location>
        <begin position="1"/>
        <end position="25"/>
    </location>
</feature>
<keyword evidence="1" id="KW-0732">Signal</keyword>
<reference evidence="2" key="2">
    <citation type="journal article" date="2015" name="Data Brief">
        <title>Shoot transcriptome of the giant reed, Arundo donax.</title>
        <authorList>
            <person name="Barrero R.A."/>
            <person name="Guerrero F.D."/>
            <person name="Moolhuijzen P."/>
            <person name="Goolsby J.A."/>
            <person name="Tidwell J."/>
            <person name="Bellgard S.E."/>
            <person name="Bellgard M.I."/>
        </authorList>
    </citation>
    <scope>NUCLEOTIDE SEQUENCE</scope>
    <source>
        <tissue evidence="2">Shoot tissue taken approximately 20 cm above the soil surface</tissue>
    </source>
</reference>
<feature type="chain" id="PRO_5002062465" description="Secreted protein" evidence="1">
    <location>
        <begin position="26"/>
        <end position="68"/>
    </location>
</feature>
<protein>
    <recommendedName>
        <fullName evidence="3">Secreted protein</fullName>
    </recommendedName>
</protein>
<evidence type="ECO:0008006" key="3">
    <source>
        <dbReference type="Google" id="ProtNLM"/>
    </source>
</evidence>
<dbReference type="AlphaFoldDB" id="A0A0A9A4F7"/>
<dbReference type="EMBL" id="GBRH01251366">
    <property type="protein sequence ID" value="JAD46529.1"/>
    <property type="molecule type" value="Transcribed_RNA"/>
</dbReference>
<accession>A0A0A9A4F7</accession>
<evidence type="ECO:0000256" key="1">
    <source>
        <dbReference type="SAM" id="SignalP"/>
    </source>
</evidence>
<reference evidence="2" key="1">
    <citation type="submission" date="2014-09" db="EMBL/GenBank/DDBJ databases">
        <authorList>
            <person name="Magalhaes I.L.F."/>
            <person name="Oliveira U."/>
            <person name="Santos F.R."/>
            <person name="Vidigal T.H.D.A."/>
            <person name="Brescovit A.D."/>
            <person name="Santos A.J."/>
        </authorList>
    </citation>
    <scope>NUCLEOTIDE SEQUENCE</scope>
    <source>
        <tissue evidence="2">Shoot tissue taken approximately 20 cm above the soil surface</tissue>
    </source>
</reference>
<sequence>MINYCYSAFISIMSLHYFIVLDCTALHSCQVVSEPVPIIYAIEVELVAEGATEETVAADLDPAATNLA</sequence>
<proteinExistence type="predicted"/>
<organism evidence="2">
    <name type="scientific">Arundo donax</name>
    <name type="common">Giant reed</name>
    <name type="synonym">Donax arundinaceus</name>
    <dbReference type="NCBI Taxonomy" id="35708"/>
    <lineage>
        <taxon>Eukaryota</taxon>
        <taxon>Viridiplantae</taxon>
        <taxon>Streptophyta</taxon>
        <taxon>Embryophyta</taxon>
        <taxon>Tracheophyta</taxon>
        <taxon>Spermatophyta</taxon>
        <taxon>Magnoliopsida</taxon>
        <taxon>Liliopsida</taxon>
        <taxon>Poales</taxon>
        <taxon>Poaceae</taxon>
        <taxon>PACMAD clade</taxon>
        <taxon>Arundinoideae</taxon>
        <taxon>Arundineae</taxon>
        <taxon>Arundo</taxon>
    </lineage>
</organism>
<name>A0A0A9A4F7_ARUDO</name>